<proteinExistence type="predicted"/>
<gene>
    <name evidence="1" type="ORF">SCALOS_LOCUS586</name>
</gene>
<protein>
    <submittedName>
        <fullName evidence="1">9329_t:CDS:1</fullName>
    </submittedName>
</protein>
<reference evidence="1" key="1">
    <citation type="submission" date="2021-06" db="EMBL/GenBank/DDBJ databases">
        <authorList>
            <person name="Kallberg Y."/>
            <person name="Tangrot J."/>
            <person name="Rosling A."/>
        </authorList>
    </citation>
    <scope>NUCLEOTIDE SEQUENCE</scope>
    <source>
        <strain evidence="1">AU212A</strain>
    </source>
</reference>
<organism evidence="1 2">
    <name type="scientific">Scutellospora calospora</name>
    <dbReference type="NCBI Taxonomy" id="85575"/>
    <lineage>
        <taxon>Eukaryota</taxon>
        <taxon>Fungi</taxon>
        <taxon>Fungi incertae sedis</taxon>
        <taxon>Mucoromycota</taxon>
        <taxon>Glomeromycotina</taxon>
        <taxon>Glomeromycetes</taxon>
        <taxon>Diversisporales</taxon>
        <taxon>Gigasporaceae</taxon>
        <taxon>Scutellospora</taxon>
    </lineage>
</organism>
<sequence>MLKVLVDLDIYDNIDDDDLLQIDEVEVEMSDNTLDLSITELLVNKIKSKKHSIC</sequence>
<dbReference type="EMBL" id="CAJVPM010000289">
    <property type="protein sequence ID" value="CAG8440499.1"/>
    <property type="molecule type" value="Genomic_DNA"/>
</dbReference>
<dbReference type="Proteomes" id="UP000789860">
    <property type="component" value="Unassembled WGS sequence"/>
</dbReference>
<evidence type="ECO:0000313" key="1">
    <source>
        <dbReference type="EMBL" id="CAG8440499.1"/>
    </source>
</evidence>
<keyword evidence="2" id="KW-1185">Reference proteome</keyword>
<accession>A0ACA9JWY0</accession>
<evidence type="ECO:0000313" key="2">
    <source>
        <dbReference type="Proteomes" id="UP000789860"/>
    </source>
</evidence>
<name>A0ACA9JWY0_9GLOM</name>
<comment type="caution">
    <text evidence="1">The sequence shown here is derived from an EMBL/GenBank/DDBJ whole genome shotgun (WGS) entry which is preliminary data.</text>
</comment>